<organism evidence="2 3">
    <name type="scientific">Novipirellula rosea</name>
    <dbReference type="NCBI Taxonomy" id="1031540"/>
    <lineage>
        <taxon>Bacteria</taxon>
        <taxon>Pseudomonadati</taxon>
        <taxon>Planctomycetota</taxon>
        <taxon>Planctomycetia</taxon>
        <taxon>Pirellulales</taxon>
        <taxon>Pirellulaceae</taxon>
        <taxon>Novipirellula</taxon>
    </lineage>
</organism>
<dbReference type="Proteomes" id="UP001500840">
    <property type="component" value="Unassembled WGS sequence"/>
</dbReference>
<evidence type="ECO:0000313" key="2">
    <source>
        <dbReference type="EMBL" id="GAA4462454.1"/>
    </source>
</evidence>
<reference evidence="3" key="1">
    <citation type="journal article" date="2019" name="Int. J. Syst. Evol. Microbiol.">
        <title>The Global Catalogue of Microorganisms (GCM) 10K type strain sequencing project: providing services to taxonomists for standard genome sequencing and annotation.</title>
        <authorList>
            <consortium name="The Broad Institute Genomics Platform"/>
            <consortium name="The Broad Institute Genome Sequencing Center for Infectious Disease"/>
            <person name="Wu L."/>
            <person name="Ma J."/>
        </authorList>
    </citation>
    <scope>NUCLEOTIDE SEQUENCE [LARGE SCALE GENOMIC DNA]</scope>
    <source>
        <strain evidence="3">JCM 17759</strain>
    </source>
</reference>
<evidence type="ECO:0008006" key="4">
    <source>
        <dbReference type="Google" id="ProtNLM"/>
    </source>
</evidence>
<gene>
    <name evidence="2" type="ORF">GCM10023156_46320</name>
</gene>
<keyword evidence="3" id="KW-1185">Reference proteome</keyword>
<accession>A0ABP8N751</accession>
<dbReference type="EMBL" id="BAABGA010000062">
    <property type="protein sequence ID" value="GAA4462454.1"/>
    <property type="molecule type" value="Genomic_DNA"/>
</dbReference>
<comment type="caution">
    <text evidence="2">The sequence shown here is derived from an EMBL/GenBank/DDBJ whole genome shotgun (WGS) entry which is preliminary data.</text>
</comment>
<feature type="transmembrane region" description="Helical" evidence="1">
    <location>
        <begin position="30"/>
        <end position="56"/>
    </location>
</feature>
<dbReference type="Pfam" id="PF11755">
    <property type="entry name" value="DUF3311"/>
    <property type="match status" value="1"/>
</dbReference>
<sequence length="80" mass="9141">MRVMKYLIWGLVLFLVVIHQDVWNWGNDRLVFGFLPFTLAYHAGISIAASVVWFLAANFAWPQHLEDDAMSATENEESAV</sequence>
<evidence type="ECO:0000313" key="3">
    <source>
        <dbReference type="Proteomes" id="UP001500840"/>
    </source>
</evidence>
<evidence type="ECO:0000256" key="1">
    <source>
        <dbReference type="SAM" id="Phobius"/>
    </source>
</evidence>
<name>A0ABP8N751_9BACT</name>
<protein>
    <recommendedName>
        <fullName evidence="4">DUF3311 domain-containing protein</fullName>
    </recommendedName>
</protein>
<dbReference type="InterPro" id="IPR021741">
    <property type="entry name" value="DUF3311"/>
</dbReference>
<proteinExistence type="predicted"/>
<keyword evidence="1" id="KW-0472">Membrane</keyword>
<keyword evidence="1" id="KW-1133">Transmembrane helix</keyword>
<keyword evidence="1" id="KW-0812">Transmembrane</keyword>